<reference evidence="2 7" key="3">
    <citation type="journal article" date="2022" name="Front. Cell. Infect. Microbiol.">
        <title>The probiotic and immunomodulation effects of Limosilactobacillus reuteri RGW1 isolated from calf feces.</title>
        <authorList>
            <person name="Huang K."/>
            <person name="Shi W."/>
            <person name="Yang B."/>
            <person name="Wang J."/>
        </authorList>
    </citation>
    <scope>NUCLEOTIDE SEQUENCE [LARGE SCALE GENOMIC DNA]</scope>
    <source>
        <strain evidence="2 7">RGW1</strain>
    </source>
</reference>
<evidence type="ECO:0000313" key="4">
    <source>
        <dbReference type="EMBL" id="PWT42021.1"/>
    </source>
</evidence>
<accession>A0A2R7DT86</accession>
<dbReference type="Proteomes" id="UP001286376">
    <property type="component" value="Unassembled WGS sequence"/>
</dbReference>
<evidence type="ECO:0000256" key="1">
    <source>
        <dbReference type="SAM" id="SignalP"/>
    </source>
</evidence>
<comment type="caution">
    <text evidence="3">The sequence shown here is derived from an EMBL/GenBank/DDBJ whole genome shotgun (WGS) entry which is preliminary data.</text>
</comment>
<dbReference type="Proteomes" id="UP000245980">
    <property type="component" value="Unassembled WGS sequence"/>
</dbReference>
<evidence type="ECO:0000313" key="2">
    <source>
        <dbReference type="EMBL" id="MDV8946372.1"/>
    </source>
</evidence>
<dbReference type="EMBL" id="QGHT01000016">
    <property type="protein sequence ID" value="PWT42021.1"/>
    <property type="molecule type" value="Genomic_DNA"/>
</dbReference>
<evidence type="ECO:0000313" key="7">
    <source>
        <dbReference type="Proteomes" id="UP001286376"/>
    </source>
</evidence>
<reference evidence="5 6" key="1">
    <citation type="journal article" date="2018" name="Front. Microbiol.">
        <title>Comparative Genomics of the Herbivore Gut Symbiont Lactobacillus reuteri Reveals Genetic Diversity and Lifestyle Adaptation.</title>
        <authorList>
            <person name="Zhao J."/>
        </authorList>
    </citation>
    <scope>NUCLEOTIDE SEQUENCE [LARGE SCALE GENOMIC DNA]</scope>
    <source>
        <strain evidence="4 6">LR10</strain>
        <strain evidence="5">LR9</strain>
    </source>
</reference>
<dbReference type="RefSeq" id="WP_003668160.1">
    <property type="nucleotide sequence ID" value="NZ_CALNWZ010000016.1"/>
</dbReference>
<proteinExistence type="predicted"/>
<evidence type="ECO:0000313" key="5">
    <source>
        <dbReference type="Proteomes" id="UP000245735"/>
    </source>
</evidence>
<feature type="chain" id="PRO_5044384993" evidence="1">
    <location>
        <begin position="25"/>
        <end position="152"/>
    </location>
</feature>
<keyword evidence="1" id="KW-0732">Signal</keyword>
<dbReference type="Proteomes" id="UP000245735">
    <property type="component" value="Unassembled WGS sequence"/>
</dbReference>
<reference evidence="3" key="2">
    <citation type="submission" date="2018-05" db="EMBL/GenBank/DDBJ databases">
        <authorList>
            <person name="Peng X.Y."/>
            <person name="Xu Y.F."/>
            <person name="Luo D."/>
            <person name="Yu J."/>
            <person name="Gu J.Y."/>
        </authorList>
    </citation>
    <scope>NUCLEOTIDE SEQUENCE</scope>
    <source>
        <strain evidence="4">LR10</strain>
        <strain evidence="3">LR9</strain>
    </source>
</reference>
<organism evidence="3 5">
    <name type="scientific">Limosilactobacillus reuteri</name>
    <name type="common">Lactobacillus reuteri</name>
    <dbReference type="NCBI Taxonomy" id="1598"/>
    <lineage>
        <taxon>Bacteria</taxon>
        <taxon>Bacillati</taxon>
        <taxon>Bacillota</taxon>
        <taxon>Bacilli</taxon>
        <taxon>Lactobacillales</taxon>
        <taxon>Lactobacillaceae</taxon>
        <taxon>Limosilactobacillus</taxon>
    </lineage>
</organism>
<gene>
    <name evidence="4" type="ORF">DKZ22_05200</name>
    <name evidence="3" type="ORF">DKZ35_03645</name>
    <name evidence="2" type="ORF">NX099_02955</name>
</gene>
<dbReference type="EMBL" id="QGHV01000015">
    <property type="protein sequence ID" value="PWT37768.1"/>
    <property type="molecule type" value="Genomic_DNA"/>
</dbReference>
<evidence type="ECO:0000313" key="6">
    <source>
        <dbReference type="Proteomes" id="UP000245980"/>
    </source>
</evidence>
<reference evidence="2" key="4">
    <citation type="submission" date="2022-08" db="EMBL/GenBank/DDBJ databases">
        <authorList>
            <person name="Huang K."/>
        </authorList>
    </citation>
    <scope>NUCLEOTIDE SEQUENCE</scope>
    <source>
        <strain evidence="2">RGW1</strain>
    </source>
</reference>
<dbReference type="EMBL" id="JAOTNP010000011">
    <property type="protein sequence ID" value="MDV8946372.1"/>
    <property type="molecule type" value="Genomic_DNA"/>
</dbReference>
<protein>
    <submittedName>
        <fullName evidence="3">Uncharacterized protein</fullName>
    </submittedName>
</protein>
<evidence type="ECO:0000313" key="3">
    <source>
        <dbReference type="EMBL" id="PWT37768.1"/>
    </source>
</evidence>
<feature type="signal peptide" evidence="1">
    <location>
        <begin position="1"/>
        <end position="24"/>
    </location>
</feature>
<dbReference type="AlphaFoldDB" id="A0A2R7DT86"/>
<sequence length="152" mass="17361">MKFKNIIALSLLGICGGTVTTSLANNNYVYAASTNDDYPDITSKFDVNNMNQYDDSDLFTDVSIKKFYVQSISYDKHHNERIIFTNTPESTNYYFTVLQGRKHKKRIAVGDPITIKGQLNGRLEIEKTQANSWFAKKYFGKNAIMVLTDSYK</sequence>
<name>A0A2R7DT86_LIMRT</name>